<dbReference type="GO" id="GO:0003677">
    <property type="term" value="F:DNA binding"/>
    <property type="evidence" value="ECO:0007669"/>
    <property type="project" value="UniProtKB-UniRule"/>
</dbReference>
<evidence type="ECO:0000313" key="6">
    <source>
        <dbReference type="EMBL" id="XCG64010.1"/>
    </source>
</evidence>
<dbReference type="SUPFAM" id="SSF46689">
    <property type="entry name" value="Homeodomain-like"/>
    <property type="match status" value="1"/>
</dbReference>
<dbReference type="InterPro" id="IPR036271">
    <property type="entry name" value="Tet_transcr_reg_TetR-rel_C_sf"/>
</dbReference>
<evidence type="ECO:0000256" key="3">
    <source>
        <dbReference type="ARBA" id="ARBA00023163"/>
    </source>
</evidence>
<dbReference type="Gene3D" id="1.10.357.10">
    <property type="entry name" value="Tetracycline Repressor, domain 2"/>
    <property type="match status" value="1"/>
</dbReference>
<protein>
    <submittedName>
        <fullName evidence="6">TetR/AcrR family transcriptional regulator</fullName>
    </submittedName>
</protein>
<proteinExistence type="predicted"/>
<dbReference type="RefSeq" id="WP_353649624.1">
    <property type="nucleotide sequence ID" value="NZ_CP159218.1"/>
</dbReference>
<feature type="domain" description="HTH tetR-type" evidence="5">
    <location>
        <begin position="6"/>
        <end position="66"/>
    </location>
</feature>
<evidence type="ECO:0000256" key="2">
    <source>
        <dbReference type="ARBA" id="ARBA00023125"/>
    </source>
</evidence>
<sequence length="192" mass="20766">MARTRAFDHDTVLAAAIEQFWSSSYRGSSTEDLCATANLSRSSLYNTFGSKRALYLEALLSYIAGKRRARGELLDRELTGRELTHAVGAAVLDEQWTDPGRRACLALAACIEVGQQDPEITTVLETNAADFDAVLALAIRRGQQDGTIRDDLPAEATARAVHAAFDGLQVRSRVATDRASVEADLDAVIALL</sequence>
<dbReference type="Gene3D" id="1.10.10.60">
    <property type="entry name" value="Homeodomain-like"/>
    <property type="match status" value="1"/>
</dbReference>
<dbReference type="EMBL" id="CP159218">
    <property type="protein sequence ID" value="XCG64010.1"/>
    <property type="molecule type" value="Genomic_DNA"/>
</dbReference>
<evidence type="ECO:0000259" key="5">
    <source>
        <dbReference type="PROSITE" id="PS50977"/>
    </source>
</evidence>
<dbReference type="InterPro" id="IPR009057">
    <property type="entry name" value="Homeodomain-like_sf"/>
</dbReference>
<keyword evidence="1" id="KW-0805">Transcription regulation</keyword>
<dbReference type="PANTHER" id="PTHR47506:SF10">
    <property type="entry name" value="TRANSCRIPTIONAL REGULATORY PROTEIN"/>
    <property type="match status" value="1"/>
</dbReference>
<dbReference type="InterPro" id="IPR001647">
    <property type="entry name" value="HTH_TetR"/>
</dbReference>
<organism evidence="6">
    <name type="scientific">Nakamurella sp. A5-74</name>
    <dbReference type="NCBI Taxonomy" id="3158264"/>
    <lineage>
        <taxon>Bacteria</taxon>
        <taxon>Bacillati</taxon>
        <taxon>Actinomycetota</taxon>
        <taxon>Actinomycetes</taxon>
        <taxon>Nakamurellales</taxon>
        <taxon>Nakamurellaceae</taxon>
        <taxon>Nakamurella</taxon>
    </lineage>
</organism>
<dbReference type="PROSITE" id="PS50977">
    <property type="entry name" value="HTH_TETR_2"/>
    <property type="match status" value="1"/>
</dbReference>
<dbReference type="SUPFAM" id="SSF48498">
    <property type="entry name" value="Tetracyclin repressor-like, C-terminal domain"/>
    <property type="match status" value="1"/>
</dbReference>
<evidence type="ECO:0000256" key="4">
    <source>
        <dbReference type="PROSITE-ProRule" id="PRU00335"/>
    </source>
</evidence>
<name>A0AAU8DRU9_9ACTN</name>
<keyword evidence="3" id="KW-0804">Transcription</keyword>
<feature type="DNA-binding region" description="H-T-H motif" evidence="4">
    <location>
        <begin position="29"/>
        <end position="48"/>
    </location>
</feature>
<gene>
    <name evidence="6" type="ORF">ABLG96_01290</name>
</gene>
<accession>A0AAU8DRU9</accession>
<dbReference type="InterPro" id="IPR011075">
    <property type="entry name" value="TetR_C"/>
</dbReference>
<dbReference type="AlphaFoldDB" id="A0AAU8DRU9"/>
<reference evidence="6" key="1">
    <citation type="submission" date="2024-05" db="EMBL/GenBank/DDBJ databases">
        <authorList>
            <person name="Cai S.Y."/>
            <person name="Jin L.M."/>
            <person name="Li H.R."/>
        </authorList>
    </citation>
    <scope>NUCLEOTIDE SEQUENCE</scope>
    <source>
        <strain evidence="6">A5-74</strain>
    </source>
</reference>
<keyword evidence="2 4" id="KW-0238">DNA-binding</keyword>
<dbReference type="PANTHER" id="PTHR47506">
    <property type="entry name" value="TRANSCRIPTIONAL REGULATORY PROTEIN"/>
    <property type="match status" value="1"/>
</dbReference>
<evidence type="ECO:0000256" key="1">
    <source>
        <dbReference type="ARBA" id="ARBA00023015"/>
    </source>
</evidence>
<dbReference type="Pfam" id="PF16925">
    <property type="entry name" value="TetR_C_13"/>
    <property type="match status" value="1"/>
</dbReference>
<dbReference type="Pfam" id="PF00440">
    <property type="entry name" value="TetR_N"/>
    <property type="match status" value="1"/>
</dbReference>